<evidence type="ECO:0000313" key="7">
    <source>
        <dbReference type="Proteomes" id="UP000268162"/>
    </source>
</evidence>
<dbReference type="EMBL" id="ML003400">
    <property type="protein sequence ID" value="RKP34026.1"/>
    <property type="molecule type" value="Genomic_DNA"/>
</dbReference>
<evidence type="ECO:0000256" key="3">
    <source>
        <dbReference type="PROSITE-ProRule" id="PRU01331"/>
    </source>
</evidence>
<proteinExistence type="inferred from homology"/>
<dbReference type="Gene3D" id="3.10.20.70">
    <property type="entry name" value="Glutamine synthetase, N-terminal domain"/>
    <property type="match status" value="1"/>
</dbReference>
<organism evidence="6 7">
    <name type="scientific">Dimargaris cristalligena</name>
    <dbReference type="NCBI Taxonomy" id="215637"/>
    <lineage>
        <taxon>Eukaryota</taxon>
        <taxon>Fungi</taxon>
        <taxon>Fungi incertae sedis</taxon>
        <taxon>Zoopagomycota</taxon>
        <taxon>Kickxellomycotina</taxon>
        <taxon>Dimargaritomycetes</taxon>
        <taxon>Dimargaritales</taxon>
        <taxon>Dimargaritaceae</taxon>
        <taxon>Dimargaris</taxon>
    </lineage>
</organism>
<dbReference type="InterPro" id="IPR008146">
    <property type="entry name" value="Gln_synth_cat_dom"/>
</dbReference>
<reference evidence="7" key="1">
    <citation type="journal article" date="2018" name="Nat. Microbiol.">
        <title>Leveraging single-cell genomics to expand the fungal tree of life.</title>
        <authorList>
            <person name="Ahrendt S.R."/>
            <person name="Quandt C.A."/>
            <person name="Ciobanu D."/>
            <person name="Clum A."/>
            <person name="Salamov A."/>
            <person name="Andreopoulos B."/>
            <person name="Cheng J.F."/>
            <person name="Woyke T."/>
            <person name="Pelin A."/>
            <person name="Henrissat B."/>
            <person name="Reynolds N.K."/>
            <person name="Benny G.L."/>
            <person name="Smith M.E."/>
            <person name="James T.Y."/>
            <person name="Grigoriev I.V."/>
        </authorList>
    </citation>
    <scope>NUCLEOTIDE SEQUENCE [LARGE SCALE GENOMIC DNA]</scope>
    <source>
        <strain evidence="7">RSA 468</strain>
    </source>
</reference>
<evidence type="ECO:0000256" key="2">
    <source>
        <dbReference type="ARBA" id="ARBA00022598"/>
    </source>
</evidence>
<dbReference type="Pfam" id="PF00120">
    <property type="entry name" value="Gln-synt_C"/>
    <property type="match status" value="1"/>
</dbReference>
<dbReference type="PROSITE" id="PS51987">
    <property type="entry name" value="GS_CATALYTIC"/>
    <property type="match status" value="1"/>
</dbReference>
<comment type="similarity">
    <text evidence="3 4">Belongs to the glutamine synthetase family.</text>
</comment>
<feature type="domain" description="GS catalytic" evidence="5">
    <location>
        <begin position="124"/>
        <end position="497"/>
    </location>
</feature>
<gene>
    <name evidence="6" type="ORF">BJ085DRAFT_20064</name>
</gene>
<name>A0A4P9ZL50_9FUNG</name>
<dbReference type="PANTHER" id="PTHR43785">
    <property type="entry name" value="GAMMA-GLUTAMYLPUTRESCINE SYNTHETASE"/>
    <property type="match status" value="1"/>
</dbReference>
<dbReference type="STRING" id="215637.A0A4P9ZL50"/>
<dbReference type="AlphaFoldDB" id="A0A4P9ZL50"/>
<evidence type="ECO:0000259" key="5">
    <source>
        <dbReference type="PROSITE" id="PS51987"/>
    </source>
</evidence>
<accession>A0A4P9ZL50</accession>
<keyword evidence="2" id="KW-0436">Ligase</keyword>
<dbReference type="GO" id="GO:0004356">
    <property type="term" value="F:glutamine synthetase activity"/>
    <property type="evidence" value="ECO:0007669"/>
    <property type="project" value="InterPro"/>
</dbReference>
<dbReference type="SMART" id="SM01230">
    <property type="entry name" value="Gln-synt_C"/>
    <property type="match status" value="1"/>
</dbReference>
<dbReference type="InterPro" id="IPR014746">
    <property type="entry name" value="Gln_synth/guanido_kin_cat_dom"/>
</dbReference>
<dbReference type="InterPro" id="IPR036651">
    <property type="entry name" value="Gln_synt_N_sf"/>
</dbReference>
<evidence type="ECO:0000256" key="4">
    <source>
        <dbReference type="RuleBase" id="RU000384"/>
    </source>
</evidence>
<evidence type="ECO:0000313" key="6">
    <source>
        <dbReference type="EMBL" id="RKP34026.1"/>
    </source>
</evidence>
<keyword evidence="7" id="KW-1185">Reference proteome</keyword>
<dbReference type="PANTHER" id="PTHR43785:SF12">
    <property type="entry name" value="TYPE-1 GLUTAMINE SYNTHETASE 2"/>
    <property type="match status" value="1"/>
</dbReference>
<sequence length="497" mass="55447">MSQTQSPQPIFDLPTLTRELELDDRVKVAGVDIDGILRGKVILKSKFFSSLKSGFGFCSVIFGWDMHDKAYTTPTTISNDANGFSDIIAKIDLSTYRRLPLEDNLPFFLLRFYDRNHHPLAACPRSLLARIVGEYEALGLEPLCGAEFEFFNYKETPASLETKQGVGLSPITPGMFGYSLLRPALEKDFFTDIFTQCREIRVPIEGLHTETGPGVYEAALKYAPALEMADRAVLFKTIVKQVGLKHGIIASFMAKPDQTLPGCSGHLHFSIRDSQKNNLFFDPSAGPSEATDPYRMRGMSSTMASFLTGLLVGLPSVLALLAPTVNSYKRLVENYWAPVYINWGKECRTASIRAIGADLPPADQWAAMADQDDERARLLEEGASTRLEMRVSGSDINTHLAIAACLACGLWGIKNQLDRLPGKVEVTGEENLAYPRGLKLSRTLQEAVRVMQEPQSIARQVLGDEFVDHYALTREHEWQAWENAVTNWEVKRYLEIL</sequence>
<evidence type="ECO:0000256" key="1">
    <source>
        <dbReference type="ARBA" id="ARBA00021364"/>
    </source>
</evidence>
<dbReference type="Gene3D" id="3.30.590.10">
    <property type="entry name" value="Glutamine synthetase/guanido kinase, catalytic domain"/>
    <property type="match status" value="1"/>
</dbReference>
<dbReference type="SUPFAM" id="SSF55931">
    <property type="entry name" value="Glutamine synthetase/guanido kinase"/>
    <property type="match status" value="1"/>
</dbReference>
<dbReference type="GO" id="GO:0006542">
    <property type="term" value="P:glutamine biosynthetic process"/>
    <property type="evidence" value="ECO:0007669"/>
    <property type="project" value="InterPro"/>
</dbReference>
<dbReference type="Proteomes" id="UP000268162">
    <property type="component" value="Unassembled WGS sequence"/>
</dbReference>
<protein>
    <recommendedName>
        <fullName evidence="1">Glutamine synthetase</fullName>
    </recommendedName>
</protein>